<accession>A0ABV4P8S7</accession>
<proteinExistence type="predicted"/>
<reference evidence="2 3" key="1">
    <citation type="submission" date="2024-06" db="EMBL/GenBank/DDBJ databases">
        <title>Genome sequences for Pseudomonas syringae strains with characterized LPS.</title>
        <authorList>
            <person name="Baltrus D.A."/>
            <person name="Krings L."/>
        </authorList>
    </citation>
    <scope>NUCLEOTIDE SEQUENCE [LARGE SCALE GENOMIC DNA]</scope>
    <source>
        <strain evidence="2 3">NCPPB2708</strain>
    </source>
</reference>
<feature type="compositionally biased region" description="Polar residues" evidence="1">
    <location>
        <begin position="190"/>
        <end position="206"/>
    </location>
</feature>
<evidence type="ECO:0000313" key="3">
    <source>
        <dbReference type="Proteomes" id="UP001569512"/>
    </source>
</evidence>
<sequence>MRKIDLEIAQKIAGIARNADLPPRAMFILIQRCIRISLRHRDQIREERRVFRREAGKLKAYLPFAQRQMDILMEKSRSHRHDELKVIKQGLVGFGYNLMKDVDGWFKTIGFDGVCDLLSVNPVHRVDARLSSERSLAGLIYVERLEYSASPSSEEWGRGGPLFEACFEAMMNWIRTAPEDDLPDLFGPSSPFSNAQKEQQAPETLQ</sequence>
<protein>
    <submittedName>
        <fullName evidence="2">Uncharacterized protein</fullName>
    </submittedName>
</protein>
<name>A0ABV4P8S7_9PSED</name>
<evidence type="ECO:0000256" key="1">
    <source>
        <dbReference type="SAM" id="MobiDB-lite"/>
    </source>
</evidence>
<dbReference type="RefSeq" id="WP_122326462.1">
    <property type="nucleotide sequence ID" value="NZ_JBGMSS010000001.1"/>
</dbReference>
<organism evidence="2 3">
    <name type="scientific">Pseudomonas tremae</name>
    <dbReference type="NCBI Taxonomy" id="200454"/>
    <lineage>
        <taxon>Bacteria</taxon>
        <taxon>Pseudomonadati</taxon>
        <taxon>Pseudomonadota</taxon>
        <taxon>Gammaproteobacteria</taxon>
        <taxon>Pseudomonadales</taxon>
        <taxon>Pseudomonadaceae</taxon>
        <taxon>Pseudomonas</taxon>
    </lineage>
</organism>
<comment type="caution">
    <text evidence="2">The sequence shown here is derived from an EMBL/GenBank/DDBJ whole genome shotgun (WGS) entry which is preliminary data.</text>
</comment>
<dbReference type="Proteomes" id="UP001569512">
    <property type="component" value="Unassembled WGS sequence"/>
</dbReference>
<dbReference type="EMBL" id="JBGMSU010000001">
    <property type="protein sequence ID" value="MFA0936465.1"/>
    <property type="molecule type" value="Genomic_DNA"/>
</dbReference>
<feature type="region of interest" description="Disordered" evidence="1">
    <location>
        <begin position="181"/>
        <end position="206"/>
    </location>
</feature>
<keyword evidence="3" id="KW-1185">Reference proteome</keyword>
<evidence type="ECO:0000313" key="2">
    <source>
        <dbReference type="EMBL" id="MFA0936465.1"/>
    </source>
</evidence>
<gene>
    <name evidence="2" type="ORF">ACDH53_03245</name>
</gene>